<reference evidence="1 2" key="1">
    <citation type="submission" date="2010-03" db="EMBL/GenBank/DDBJ databases">
        <authorList>
            <consortium name="The Broad Institute Genome Sequencing Platform"/>
            <person name="Ward D."/>
            <person name="Earl A."/>
            <person name="Feldgarden M."/>
            <person name="Gevers D."/>
            <person name="Young S."/>
            <person name="Zeng Q."/>
            <person name="Koehrsen M."/>
            <person name="Alvarado L."/>
            <person name="Berlin A.M."/>
            <person name="Borenstein D."/>
            <person name="Chapman S.B."/>
            <person name="Chen Z."/>
            <person name="Engels R."/>
            <person name="Freedman E."/>
            <person name="Gellesch M."/>
            <person name="Goldberg J."/>
            <person name="Griggs A."/>
            <person name="Gujja S."/>
            <person name="Heilman E.R."/>
            <person name="Heiman D.I."/>
            <person name="Hepburn T.A."/>
            <person name="Howarth C."/>
            <person name="Jen D."/>
            <person name="Larson L."/>
            <person name="Mehta T."/>
            <person name="Park D."/>
            <person name="Pearson M."/>
            <person name="Richards J."/>
            <person name="Roberts A."/>
            <person name="Saif S."/>
            <person name="Shea T.D."/>
            <person name="Shenoy N."/>
            <person name="Sisk P."/>
            <person name="Stolte C."/>
            <person name="Sykes S.N."/>
            <person name="Walk T."/>
            <person name="White J."/>
            <person name="Yandava C."/>
            <person name="Izard J."/>
            <person name="Baranova O.V."/>
            <person name="Blanton J.M."/>
            <person name="Tanner A.C."/>
            <person name="Dewhirst F."/>
            <person name="Haas B."/>
            <person name="Nusbaum C."/>
            <person name="Birren B."/>
        </authorList>
    </citation>
    <scope>NUCLEOTIDE SEQUENCE [LARGE SCALE GENOMIC DNA]</scope>
    <source>
        <strain evidence="1 2">ATCC 29453</strain>
    </source>
</reference>
<proteinExistence type="predicted"/>
<dbReference type="KEGG" id="smur:BWP33_07865"/>
<sequence length="170" mass="20175">MNTFYMYTMPLSQYSNLIKDKSISEDKKRVRLHKHLLVSGTNRRIITLILRENGLSEDDQMPQHGFDVHTFSMKYRQIASLVQEELCEAAGHFSHTLHRLNLAAFYYLSFDVEKELTVVLIRNELPEGVYDRNNWEGISPTMNRFYRPEFPENITWYELEKALHEDSENQ</sequence>
<dbReference type="AlphaFoldDB" id="V9HKE2"/>
<dbReference type="OrthoDB" id="8613806at2"/>
<organism evidence="1 2">
    <name type="scientific">Simonsiella muelleri ATCC 29453</name>
    <dbReference type="NCBI Taxonomy" id="641147"/>
    <lineage>
        <taxon>Bacteria</taxon>
        <taxon>Pseudomonadati</taxon>
        <taxon>Pseudomonadota</taxon>
        <taxon>Betaproteobacteria</taxon>
        <taxon>Neisseriales</taxon>
        <taxon>Neisseriaceae</taxon>
        <taxon>Simonsiella</taxon>
    </lineage>
</organism>
<dbReference type="eggNOG" id="ENOG5033VQG">
    <property type="taxonomic scope" value="Bacteria"/>
</dbReference>
<dbReference type="RefSeq" id="WP_002642083.1">
    <property type="nucleotide sequence ID" value="NZ_CP019448.1"/>
</dbReference>
<dbReference type="Proteomes" id="UP000017813">
    <property type="component" value="Unassembled WGS sequence"/>
</dbReference>
<evidence type="ECO:0000313" key="2">
    <source>
        <dbReference type="Proteomes" id="UP000017813"/>
    </source>
</evidence>
<name>V9HKE2_9NEIS</name>
<reference evidence="1 2" key="2">
    <citation type="submission" date="2011-10" db="EMBL/GenBank/DDBJ databases">
        <title>The Genome Sequence of Simonsiella muelleri ATCC 29453.</title>
        <authorList>
            <consortium name="The Broad Institute Genome Sequencing Platform"/>
            <consortium name="The Broad Institute Genome Sequencing Center for Infectious Disease"/>
            <person name="Earl A."/>
            <person name="Ward D."/>
            <person name="Feldgarden M."/>
            <person name="Gevers D."/>
            <person name="Izard J."/>
            <person name="Baranova O.V."/>
            <person name="Blanton J.M."/>
            <person name="Tanner A.C."/>
            <person name="Dewhirst F."/>
            <person name="Young S.K."/>
            <person name="Zeng Q."/>
            <person name="Gargeya S."/>
            <person name="Fitzgerald M."/>
            <person name="Haas B."/>
            <person name="Abouelleil A."/>
            <person name="Alvarado L."/>
            <person name="Arachchi H.M."/>
            <person name="Berlin A."/>
            <person name="Brown A."/>
            <person name="Chapman S.B."/>
            <person name="Chen Z."/>
            <person name="Dunbar C."/>
            <person name="Freedman E."/>
            <person name="Gearin G."/>
            <person name="Goldberg J."/>
            <person name="Griggs A."/>
            <person name="Gujja S."/>
            <person name="Heiman D."/>
            <person name="Howarth C."/>
            <person name="Larson L."/>
            <person name="Lui A."/>
            <person name="MacDonald P.J.P."/>
            <person name="Montmayeur A."/>
            <person name="Murphy C."/>
            <person name="Neiman D."/>
            <person name="Pearson M."/>
            <person name="Priest M."/>
            <person name="Roberts A."/>
            <person name="Saif S."/>
            <person name="Shea T."/>
            <person name="Shenoy N."/>
            <person name="Sisk P."/>
            <person name="Stolte C."/>
            <person name="Sykes S."/>
            <person name="Wortman J."/>
            <person name="Nusbaum C."/>
            <person name="Birren B."/>
        </authorList>
    </citation>
    <scope>NUCLEOTIDE SEQUENCE [LARGE SCALE GENOMIC DNA]</scope>
    <source>
        <strain evidence="1 2">ATCC 29453</strain>
    </source>
</reference>
<dbReference type="HOGENOM" id="CLU_1569650_0_0_4"/>
<protein>
    <submittedName>
        <fullName evidence="1">Uncharacterized protein</fullName>
    </submittedName>
</protein>
<dbReference type="EMBL" id="ADCY02000035">
    <property type="protein sequence ID" value="EFG30386.1"/>
    <property type="molecule type" value="Genomic_DNA"/>
</dbReference>
<comment type="caution">
    <text evidence="1">The sequence shown here is derived from an EMBL/GenBank/DDBJ whole genome shotgun (WGS) entry which is preliminary data.</text>
</comment>
<accession>V9HKE2</accession>
<evidence type="ECO:0000313" key="1">
    <source>
        <dbReference type="EMBL" id="EFG30386.1"/>
    </source>
</evidence>
<keyword evidence="2" id="KW-1185">Reference proteome</keyword>
<gene>
    <name evidence="1" type="ORF">HMPREF9021_01672</name>
</gene>